<dbReference type="Proteomes" id="UP000823046">
    <property type="component" value="Unassembled WGS sequence"/>
</dbReference>
<keyword evidence="2" id="KW-1185">Reference proteome</keyword>
<dbReference type="SUPFAM" id="SSF52833">
    <property type="entry name" value="Thioredoxin-like"/>
    <property type="match status" value="1"/>
</dbReference>
<evidence type="ECO:0000313" key="1">
    <source>
        <dbReference type="EMBL" id="KAF8821630.1"/>
    </source>
</evidence>
<sequence>MGRYYRCLMHDFPVISVLLNGISKRQSQGVSLESLSRHCQTTSASGNISSPPSLNPDFINKLAMKRPGRRVATEPPLALFEDICDDQRSEFPNTKRKCVVSLAFVPWSTFHEKIVESLKRVNKRLKLKQLPISFIRFDIEENPILTKRLSIKTAPTLQLWCDGKLLDELVGKFDEMTLESFLGQFFRKNSSDVDSAATLNYLLECDEKAHLADLSELKQHLHHADENCELGASFALYIQWKKPHRESVEDLLSNILTSHIDLLDSDLYFNKLASAVTISLFDVLPMGLHDILGRLNQFYSLQEKDLGYKMNAKIDGMSNILLGKEPQQAIDSLLFIPTNAQIDSESTQNLDMAVTSKSAAIISAILSATIVTTTNTSKRIASKNTLVGGLRRMHRIAAARLFRLERYSEAISHALKSYVLDIEKGTQVAHVCNERSYHASRALLELIFNALDTTNVDPVDIRIDFNIDNPVDESHQHPDVVTGRAELEVLTTDEDFKSVKIPFARTFRGGRPRMLRGTSGKWQWLGPQWKPKWAPKWGKWDGPEEWACKF</sequence>
<dbReference type="InterPro" id="IPR036249">
    <property type="entry name" value="Thioredoxin-like_sf"/>
</dbReference>
<dbReference type="Gene3D" id="3.40.30.10">
    <property type="entry name" value="Glutaredoxin"/>
    <property type="match status" value="1"/>
</dbReference>
<accession>A0ABQ7JCA3</accession>
<evidence type="ECO:0008006" key="3">
    <source>
        <dbReference type="Google" id="ProtNLM"/>
    </source>
</evidence>
<reference evidence="1 2" key="1">
    <citation type="journal article" date="2020" name="bioRxiv">
        <title>Metabolic contributions of an alphaproteobacterial endosymbiont in the apicomplexan Cardiosporidium cionae.</title>
        <authorList>
            <person name="Hunter E.S."/>
            <person name="Paight C.J."/>
            <person name="Lane C.E."/>
        </authorList>
    </citation>
    <scope>NUCLEOTIDE SEQUENCE [LARGE SCALE GENOMIC DNA]</scope>
    <source>
        <strain evidence="1">ESH_2018</strain>
    </source>
</reference>
<proteinExistence type="predicted"/>
<evidence type="ECO:0000313" key="2">
    <source>
        <dbReference type="Proteomes" id="UP000823046"/>
    </source>
</evidence>
<gene>
    <name evidence="1" type="ORF">IE077_001787</name>
</gene>
<dbReference type="EMBL" id="JADAQX010000152">
    <property type="protein sequence ID" value="KAF8821630.1"/>
    <property type="molecule type" value="Genomic_DNA"/>
</dbReference>
<comment type="caution">
    <text evidence="1">The sequence shown here is derived from an EMBL/GenBank/DDBJ whole genome shotgun (WGS) entry which is preliminary data.</text>
</comment>
<name>A0ABQ7JCA3_9APIC</name>
<organism evidence="1 2">
    <name type="scientific">Cardiosporidium cionae</name>
    <dbReference type="NCBI Taxonomy" id="476202"/>
    <lineage>
        <taxon>Eukaryota</taxon>
        <taxon>Sar</taxon>
        <taxon>Alveolata</taxon>
        <taxon>Apicomplexa</taxon>
        <taxon>Aconoidasida</taxon>
        <taxon>Nephromycida</taxon>
        <taxon>Cardiosporidium</taxon>
    </lineage>
</organism>
<protein>
    <recommendedName>
        <fullName evidence="3">Thioredoxin domain-containing protein</fullName>
    </recommendedName>
</protein>